<dbReference type="NCBIfam" id="TIGR01725">
    <property type="entry name" value="phge_HK97_gp10"/>
    <property type="match status" value="1"/>
</dbReference>
<keyword evidence="2" id="KW-1185">Reference proteome</keyword>
<gene>
    <name evidence="1" type="ORF">T472_0206945</name>
</gene>
<dbReference type="Proteomes" id="UP000017747">
    <property type="component" value="Unassembled WGS sequence"/>
</dbReference>
<dbReference type="Pfam" id="PF04883">
    <property type="entry name" value="HK97-gp10_like"/>
    <property type="match status" value="1"/>
</dbReference>
<dbReference type="PATRIC" id="fig|994573.3.peg.1293"/>
<dbReference type="eggNOG" id="ENOG502ZCHP">
    <property type="taxonomic scope" value="Bacteria"/>
</dbReference>
<evidence type="ECO:0000313" key="2">
    <source>
        <dbReference type="Proteomes" id="UP000017747"/>
    </source>
</evidence>
<name>V7I8J9_9CLOT</name>
<proteinExistence type="predicted"/>
<feature type="non-terminal residue" evidence="1">
    <location>
        <position position="1"/>
    </location>
</feature>
<protein>
    <recommendedName>
        <fullName evidence="3">HK97 gp10 family phage protein</fullName>
    </recommendedName>
</protein>
<dbReference type="InterPro" id="IPR010064">
    <property type="entry name" value="HK97-gp10_tail"/>
</dbReference>
<dbReference type="AlphaFoldDB" id="V7I8J9"/>
<organism evidence="1 2">
    <name type="scientific">Youngiibacter fragilis 232.1</name>
    <dbReference type="NCBI Taxonomy" id="994573"/>
    <lineage>
        <taxon>Bacteria</taxon>
        <taxon>Bacillati</taxon>
        <taxon>Bacillota</taxon>
        <taxon>Clostridia</taxon>
        <taxon>Eubacteriales</taxon>
        <taxon>Clostridiaceae</taxon>
        <taxon>Youngiibacter</taxon>
    </lineage>
</organism>
<dbReference type="EMBL" id="AXUN02000128">
    <property type="protein sequence ID" value="ETA81337.1"/>
    <property type="molecule type" value="Genomic_DNA"/>
</dbReference>
<accession>V7I8J9</accession>
<evidence type="ECO:0000313" key="1">
    <source>
        <dbReference type="EMBL" id="ETA81337.1"/>
    </source>
</evidence>
<evidence type="ECO:0008006" key="3">
    <source>
        <dbReference type="Google" id="ProtNLM"/>
    </source>
</evidence>
<reference evidence="1 2" key="1">
    <citation type="journal article" date="2014" name="Genome Announc.">
        <title>Genome Sequence of Youngiibacter fragilis, the Type Strain of the Genus Youngiibacter.</title>
        <authorList>
            <person name="Wawrik C.B."/>
            <person name="Callaghan A.V."/>
            <person name="Stamps B.W."/>
            <person name="Wawrik B."/>
        </authorList>
    </citation>
    <scope>NUCLEOTIDE SEQUENCE [LARGE SCALE GENOMIC DNA]</scope>
    <source>
        <strain evidence="1 2">232.1</strain>
    </source>
</reference>
<comment type="caution">
    <text evidence="1">The sequence shown here is derived from an EMBL/GenBank/DDBJ whole genome shotgun (WGS) entry which is preliminary data.</text>
</comment>
<sequence>NYNIQGGDFMARSSFKMPEDFLLKVSTLAEKTDEIIPKVLEAGGEVVKAKVKANLQATVGSDTKLPSRSTGELIDALDVTPAGVDRDGNYNVKVGFDEPRKEGESNAKLANILEYGKSGQPAKPFLKPAKTASRNACIEAMKRKLDEEISKI</sequence>
<dbReference type="STRING" id="994573.T472_0206945"/>